<dbReference type="SUPFAM" id="SSF47384">
    <property type="entry name" value="Homodimeric domain of signal transducing histidine kinase"/>
    <property type="match status" value="1"/>
</dbReference>
<dbReference type="SMART" id="SM00388">
    <property type="entry name" value="HisKA"/>
    <property type="match status" value="1"/>
</dbReference>
<evidence type="ECO:0000256" key="12">
    <source>
        <dbReference type="ARBA" id="ARBA00023012"/>
    </source>
</evidence>
<dbReference type="Gene3D" id="3.30.565.10">
    <property type="entry name" value="Histidine kinase-like ATPase, C-terminal domain"/>
    <property type="match status" value="1"/>
</dbReference>
<dbReference type="InterPro" id="IPR036890">
    <property type="entry name" value="HATPase_C_sf"/>
</dbReference>
<keyword evidence="18" id="KW-1185">Reference proteome</keyword>
<dbReference type="FunFam" id="1.10.287.130:FF:000008">
    <property type="entry name" value="Two-component sensor histidine kinase"/>
    <property type="match status" value="1"/>
</dbReference>
<feature type="transmembrane region" description="Helical" evidence="14">
    <location>
        <begin position="300"/>
        <end position="321"/>
    </location>
</feature>
<feature type="domain" description="HAMP" evidence="16">
    <location>
        <begin position="457"/>
        <end position="497"/>
    </location>
</feature>
<evidence type="ECO:0000313" key="18">
    <source>
        <dbReference type="Proteomes" id="UP000190626"/>
    </source>
</evidence>
<dbReference type="InterPro" id="IPR004358">
    <property type="entry name" value="Sig_transdc_His_kin-like_C"/>
</dbReference>
<dbReference type="PRINTS" id="PR00344">
    <property type="entry name" value="BCTRLSENSOR"/>
</dbReference>
<comment type="caution">
    <text evidence="17">The sequence shown here is derived from an EMBL/GenBank/DDBJ whole genome shotgun (WGS) entry which is preliminary data.</text>
</comment>
<comment type="subcellular location">
    <subcellularLocation>
        <location evidence="2">Cell membrane</location>
        <topology evidence="2">Multi-pass membrane protein</topology>
    </subcellularLocation>
</comment>
<dbReference type="CDD" id="cd00082">
    <property type="entry name" value="HisKA"/>
    <property type="match status" value="1"/>
</dbReference>
<dbReference type="FunFam" id="3.30.565.10:FF:000013">
    <property type="entry name" value="Two-component sensor histidine kinase"/>
    <property type="match status" value="1"/>
</dbReference>
<evidence type="ECO:0000256" key="9">
    <source>
        <dbReference type="ARBA" id="ARBA00022777"/>
    </source>
</evidence>
<dbReference type="InterPro" id="IPR003661">
    <property type="entry name" value="HisK_dim/P_dom"/>
</dbReference>
<dbReference type="PANTHER" id="PTHR45528">
    <property type="entry name" value="SENSOR HISTIDINE KINASE CPXA"/>
    <property type="match status" value="1"/>
</dbReference>
<keyword evidence="10" id="KW-0067">ATP-binding</keyword>
<dbReference type="GO" id="GO:0000155">
    <property type="term" value="F:phosphorelay sensor kinase activity"/>
    <property type="evidence" value="ECO:0007669"/>
    <property type="project" value="InterPro"/>
</dbReference>
<dbReference type="PROSITE" id="PS50885">
    <property type="entry name" value="HAMP"/>
    <property type="match status" value="1"/>
</dbReference>
<dbReference type="InterPro" id="IPR036097">
    <property type="entry name" value="HisK_dim/P_sf"/>
</dbReference>
<dbReference type="RefSeq" id="WP_144028583.1">
    <property type="nucleotide sequence ID" value="NZ_MBTG01000040.1"/>
</dbReference>
<evidence type="ECO:0000256" key="3">
    <source>
        <dbReference type="ARBA" id="ARBA00012438"/>
    </source>
</evidence>
<organism evidence="17 18">
    <name type="scientific">Paenibacillus ferrarius</name>
    <dbReference type="NCBI Taxonomy" id="1469647"/>
    <lineage>
        <taxon>Bacteria</taxon>
        <taxon>Bacillati</taxon>
        <taxon>Bacillota</taxon>
        <taxon>Bacilli</taxon>
        <taxon>Bacillales</taxon>
        <taxon>Paenibacillaceae</taxon>
        <taxon>Paenibacillus</taxon>
    </lineage>
</organism>
<proteinExistence type="predicted"/>
<gene>
    <name evidence="17" type="ORF">BC351_37545</name>
</gene>
<dbReference type="OrthoDB" id="9792991at2"/>
<evidence type="ECO:0000259" key="15">
    <source>
        <dbReference type="PROSITE" id="PS50109"/>
    </source>
</evidence>
<evidence type="ECO:0000256" key="5">
    <source>
        <dbReference type="ARBA" id="ARBA00022553"/>
    </source>
</evidence>
<keyword evidence="8" id="KW-0547">Nucleotide-binding</keyword>
<name>A0A1V4HB81_9BACL</name>
<feature type="transmembrane region" description="Helical" evidence="14">
    <location>
        <begin position="395"/>
        <end position="417"/>
    </location>
</feature>
<evidence type="ECO:0000256" key="13">
    <source>
        <dbReference type="ARBA" id="ARBA00023136"/>
    </source>
</evidence>
<evidence type="ECO:0000256" key="8">
    <source>
        <dbReference type="ARBA" id="ARBA00022741"/>
    </source>
</evidence>
<reference evidence="18" key="1">
    <citation type="submission" date="2016-07" db="EMBL/GenBank/DDBJ databases">
        <authorList>
            <person name="Florea S."/>
            <person name="Webb J.S."/>
            <person name="Jaromczyk J."/>
            <person name="Schardl C.L."/>
        </authorList>
    </citation>
    <scope>NUCLEOTIDE SEQUENCE [LARGE SCALE GENOMIC DNA]</scope>
    <source>
        <strain evidence="18">CY1</strain>
    </source>
</reference>
<evidence type="ECO:0000256" key="10">
    <source>
        <dbReference type="ARBA" id="ARBA00022840"/>
    </source>
</evidence>
<feature type="transmembrane region" description="Helical" evidence="14">
    <location>
        <begin position="12"/>
        <end position="33"/>
    </location>
</feature>
<dbReference type="PANTHER" id="PTHR45528:SF1">
    <property type="entry name" value="SENSOR HISTIDINE KINASE CPXA"/>
    <property type="match status" value="1"/>
</dbReference>
<keyword evidence="5" id="KW-0597">Phosphoprotein</keyword>
<keyword evidence="4" id="KW-1003">Cell membrane</keyword>
<dbReference type="SUPFAM" id="SSF55874">
    <property type="entry name" value="ATPase domain of HSP90 chaperone/DNA topoisomerase II/histidine kinase"/>
    <property type="match status" value="1"/>
</dbReference>
<evidence type="ECO:0000256" key="1">
    <source>
        <dbReference type="ARBA" id="ARBA00000085"/>
    </source>
</evidence>
<dbReference type="AlphaFoldDB" id="A0A1V4HB81"/>
<keyword evidence="11 14" id="KW-1133">Transmembrane helix</keyword>
<keyword evidence="12" id="KW-0902">Two-component regulatory system</keyword>
<comment type="catalytic activity">
    <reaction evidence="1">
        <text>ATP + protein L-histidine = ADP + protein N-phospho-L-histidine.</text>
        <dbReference type="EC" id="2.7.13.3"/>
    </reaction>
</comment>
<evidence type="ECO:0000259" key="16">
    <source>
        <dbReference type="PROSITE" id="PS50885"/>
    </source>
</evidence>
<evidence type="ECO:0000256" key="6">
    <source>
        <dbReference type="ARBA" id="ARBA00022679"/>
    </source>
</evidence>
<dbReference type="Proteomes" id="UP000190626">
    <property type="component" value="Unassembled WGS sequence"/>
</dbReference>
<dbReference type="EMBL" id="MBTG01000040">
    <property type="protein sequence ID" value="OPH49294.1"/>
    <property type="molecule type" value="Genomic_DNA"/>
</dbReference>
<feature type="domain" description="Histidine kinase" evidence="15">
    <location>
        <begin position="512"/>
        <end position="725"/>
    </location>
</feature>
<evidence type="ECO:0000256" key="14">
    <source>
        <dbReference type="SAM" id="Phobius"/>
    </source>
</evidence>
<keyword evidence="7 14" id="KW-0812">Transmembrane</keyword>
<accession>A0A1V4HB81</accession>
<keyword evidence="13 14" id="KW-0472">Membrane</keyword>
<evidence type="ECO:0000313" key="17">
    <source>
        <dbReference type="EMBL" id="OPH49294.1"/>
    </source>
</evidence>
<keyword evidence="9" id="KW-0418">Kinase</keyword>
<dbReference type="EC" id="2.7.13.3" evidence="3"/>
<sequence length="725" mass="83617">MVIKSRNKAIPYLLGISLICTAVLAICTLIDVGKHRSFLSKDSYFRSAIFGNELQLPINLLKYTIENANYPLLSDEEKIGKERRESWNQAYTAIEKRGKANARYTYNSKLQEARMSDISGDVSRFQQEFDKQILDVQAEVAKLLDVRKIQYLEYKNKEFSDVADSLIARGESFHYYVRDPKTDHLYSNMIKEPGAAEFEQALFYAELPQKQVSNSFLKGINKFFQQNQLHGYILIPKEAMWSSQMHEDYTYYQAISKRIWLEIGLFAVLCMIAGVLVWIMRRKHSFQVLAEEMPLKWLEYVPLDLRVIAAFLILLLLFNQINDNSFFQKPLRFQQAVDGIQLSLTMILLVILMMDGRRLYRDKAALRNQWNNCLLNTMIQLCTLKLIRKSLRFKVVFVFILTSLFGISFLITIYWMFVLDWNNGIILFAGGYLLAFLFTILPKCVQQIRLFEQILYGVEQMAAGNLADVIPEKGSGNLSRLAHHVNQMKDGFKASMENEMKSERMKAELITNVSHDLKTPLTSIINYVDLLKQRDLAPDKVETYIEVLDRKSQRLKVLIDDLFEASKMSSGSVELQIEKVNVSALLEQALAEFSEMMESSPLIFRLQVEHPHIVAALDGRKTWRVFENLISNAIKYAMPNTRVHLTLSEDEDQVFFIIKNVSAYEIDFDAEELFERFKRGDESRQTEGSGLGLAIAKSIMQLQGGQLKIDMDGDLFKVTVIMKKK</sequence>
<evidence type="ECO:0000256" key="4">
    <source>
        <dbReference type="ARBA" id="ARBA00022475"/>
    </source>
</evidence>
<dbReference type="InterPro" id="IPR003660">
    <property type="entry name" value="HAMP_dom"/>
</dbReference>
<feature type="transmembrane region" description="Helical" evidence="14">
    <location>
        <begin position="333"/>
        <end position="354"/>
    </location>
</feature>
<dbReference type="GO" id="GO:0005524">
    <property type="term" value="F:ATP binding"/>
    <property type="evidence" value="ECO:0007669"/>
    <property type="project" value="UniProtKB-KW"/>
</dbReference>
<protein>
    <recommendedName>
        <fullName evidence="3">histidine kinase</fullName>
        <ecNumber evidence="3">2.7.13.3</ecNumber>
    </recommendedName>
</protein>
<keyword evidence="6" id="KW-0808">Transferase</keyword>
<dbReference type="Pfam" id="PF02518">
    <property type="entry name" value="HATPase_c"/>
    <property type="match status" value="1"/>
</dbReference>
<dbReference type="STRING" id="1469647.BC351_37545"/>
<dbReference type="Gene3D" id="1.10.287.130">
    <property type="match status" value="1"/>
</dbReference>
<evidence type="ECO:0000256" key="2">
    <source>
        <dbReference type="ARBA" id="ARBA00004651"/>
    </source>
</evidence>
<dbReference type="SMART" id="SM00387">
    <property type="entry name" value="HATPase_c"/>
    <property type="match status" value="1"/>
</dbReference>
<feature type="transmembrane region" description="Helical" evidence="14">
    <location>
        <begin position="259"/>
        <end position="279"/>
    </location>
</feature>
<dbReference type="PROSITE" id="PS50109">
    <property type="entry name" value="HIS_KIN"/>
    <property type="match status" value="1"/>
</dbReference>
<feature type="transmembrane region" description="Helical" evidence="14">
    <location>
        <begin position="423"/>
        <end position="441"/>
    </location>
</feature>
<evidence type="ECO:0000256" key="11">
    <source>
        <dbReference type="ARBA" id="ARBA00022989"/>
    </source>
</evidence>
<dbReference type="GO" id="GO:0005886">
    <property type="term" value="C:plasma membrane"/>
    <property type="evidence" value="ECO:0007669"/>
    <property type="project" value="UniProtKB-SubCell"/>
</dbReference>
<dbReference type="InterPro" id="IPR005467">
    <property type="entry name" value="His_kinase_dom"/>
</dbReference>
<evidence type="ECO:0000256" key="7">
    <source>
        <dbReference type="ARBA" id="ARBA00022692"/>
    </source>
</evidence>
<dbReference type="InterPro" id="IPR050398">
    <property type="entry name" value="HssS/ArlS-like"/>
</dbReference>
<dbReference type="Pfam" id="PF00512">
    <property type="entry name" value="HisKA"/>
    <property type="match status" value="1"/>
</dbReference>
<dbReference type="InterPro" id="IPR003594">
    <property type="entry name" value="HATPase_dom"/>
</dbReference>